<proteinExistence type="predicted"/>
<reference evidence="2" key="1">
    <citation type="journal article" date="2021" name="bioRxiv">
        <title>Whole Genome Assembly and Annotation of Northern Wild Rice, Zizania palustris L., Supports a Whole Genome Duplication in the Zizania Genus.</title>
        <authorList>
            <person name="Haas M."/>
            <person name="Kono T."/>
            <person name="Macchietto M."/>
            <person name="Millas R."/>
            <person name="McGilp L."/>
            <person name="Shao M."/>
            <person name="Duquette J."/>
            <person name="Hirsch C.N."/>
            <person name="Kimball J."/>
        </authorList>
    </citation>
    <scope>NUCLEOTIDE SEQUENCE</scope>
    <source>
        <tissue evidence="2">Fresh leaf tissue</tissue>
    </source>
</reference>
<dbReference type="AlphaFoldDB" id="A0A8J5X578"/>
<accession>A0A8J5X578</accession>
<gene>
    <name evidence="2" type="ORF">GUJ93_ZPchr0013g34252</name>
</gene>
<dbReference type="EMBL" id="JAAALK010000079">
    <property type="protein sequence ID" value="KAG8100860.1"/>
    <property type="molecule type" value="Genomic_DNA"/>
</dbReference>
<keyword evidence="3" id="KW-1185">Reference proteome</keyword>
<evidence type="ECO:0000256" key="1">
    <source>
        <dbReference type="SAM" id="MobiDB-lite"/>
    </source>
</evidence>
<comment type="caution">
    <text evidence="2">The sequence shown here is derived from an EMBL/GenBank/DDBJ whole genome shotgun (WGS) entry which is preliminary data.</text>
</comment>
<name>A0A8J5X578_ZIZPA</name>
<reference evidence="2" key="2">
    <citation type="submission" date="2021-02" db="EMBL/GenBank/DDBJ databases">
        <authorList>
            <person name="Kimball J.A."/>
            <person name="Haas M.W."/>
            <person name="Macchietto M."/>
            <person name="Kono T."/>
            <person name="Duquette J."/>
            <person name="Shao M."/>
        </authorList>
    </citation>
    <scope>NUCLEOTIDE SEQUENCE</scope>
    <source>
        <tissue evidence="2">Fresh leaf tissue</tissue>
    </source>
</reference>
<evidence type="ECO:0000313" key="2">
    <source>
        <dbReference type="EMBL" id="KAG8100860.1"/>
    </source>
</evidence>
<protein>
    <submittedName>
        <fullName evidence="2">Uncharacterized protein</fullName>
    </submittedName>
</protein>
<organism evidence="2 3">
    <name type="scientific">Zizania palustris</name>
    <name type="common">Northern wild rice</name>
    <dbReference type="NCBI Taxonomy" id="103762"/>
    <lineage>
        <taxon>Eukaryota</taxon>
        <taxon>Viridiplantae</taxon>
        <taxon>Streptophyta</taxon>
        <taxon>Embryophyta</taxon>
        <taxon>Tracheophyta</taxon>
        <taxon>Spermatophyta</taxon>
        <taxon>Magnoliopsida</taxon>
        <taxon>Liliopsida</taxon>
        <taxon>Poales</taxon>
        <taxon>Poaceae</taxon>
        <taxon>BOP clade</taxon>
        <taxon>Oryzoideae</taxon>
        <taxon>Oryzeae</taxon>
        <taxon>Zizaniinae</taxon>
        <taxon>Zizania</taxon>
    </lineage>
</organism>
<feature type="region of interest" description="Disordered" evidence="1">
    <location>
        <begin position="1"/>
        <end position="60"/>
    </location>
</feature>
<evidence type="ECO:0000313" key="3">
    <source>
        <dbReference type="Proteomes" id="UP000729402"/>
    </source>
</evidence>
<sequence length="82" mass="8670">MWPVPSAAYCGEGAQGRGKQIWGSGDQGKPRRSGGRWPGGARGSGWPTTKDQKPHATGTPQEICLSGVQLDISRPPLPIIPH</sequence>
<dbReference type="Proteomes" id="UP000729402">
    <property type="component" value="Unassembled WGS sequence"/>
</dbReference>